<keyword evidence="1" id="KW-0808">Transferase</keyword>
<reference evidence="7 8" key="1">
    <citation type="submission" date="2020-01" db="EMBL/GenBank/DDBJ databases">
        <title>Genomes of bacteria type strains.</title>
        <authorList>
            <person name="Chen J."/>
            <person name="Zhu S."/>
            <person name="Yang J."/>
        </authorList>
    </citation>
    <scope>NUCLEOTIDE SEQUENCE [LARGE SCALE GENOMIC DNA]</scope>
    <source>
        <strain evidence="7 8">DSM 16655</strain>
    </source>
</reference>
<feature type="region of interest" description="Disordered" evidence="4">
    <location>
        <begin position="554"/>
        <end position="573"/>
    </location>
</feature>
<feature type="transmembrane region" description="Helical" evidence="5">
    <location>
        <begin position="327"/>
        <end position="345"/>
    </location>
</feature>
<dbReference type="RefSeq" id="WP_252914648.1">
    <property type="nucleotide sequence ID" value="NZ_JAAAML010000001.1"/>
</dbReference>
<keyword evidence="5" id="KW-0472">Membrane</keyword>
<evidence type="ECO:0000313" key="8">
    <source>
        <dbReference type="Proteomes" id="UP001320715"/>
    </source>
</evidence>
<keyword evidence="5" id="KW-0812">Transmembrane</keyword>
<dbReference type="InterPro" id="IPR050482">
    <property type="entry name" value="Sensor_HK_TwoCompSys"/>
</dbReference>
<dbReference type="Gene3D" id="3.30.565.10">
    <property type="entry name" value="Histidine kinase-like ATPase, C-terminal domain"/>
    <property type="match status" value="1"/>
</dbReference>
<feature type="transmembrane region" description="Helical" evidence="5">
    <location>
        <begin position="184"/>
        <end position="202"/>
    </location>
</feature>
<accession>A0ABT1CPC6</accession>
<evidence type="ECO:0000256" key="1">
    <source>
        <dbReference type="ARBA" id="ARBA00022679"/>
    </source>
</evidence>
<keyword evidence="5" id="KW-1133">Transmembrane helix</keyword>
<dbReference type="EMBL" id="JAAAML010000001">
    <property type="protein sequence ID" value="MCO6407241.1"/>
    <property type="molecule type" value="Genomic_DNA"/>
</dbReference>
<evidence type="ECO:0000256" key="2">
    <source>
        <dbReference type="ARBA" id="ARBA00022777"/>
    </source>
</evidence>
<evidence type="ECO:0000259" key="6">
    <source>
        <dbReference type="SMART" id="SM00387"/>
    </source>
</evidence>
<dbReference type="Pfam" id="PF02518">
    <property type="entry name" value="HATPase_c"/>
    <property type="match status" value="1"/>
</dbReference>
<name>A0ABT1CPC6_9HYPH</name>
<proteinExistence type="predicted"/>
<organism evidence="7 8">
    <name type="scientific">Hoeflea alexandrii</name>
    <dbReference type="NCBI Taxonomy" id="288436"/>
    <lineage>
        <taxon>Bacteria</taxon>
        <taxon>Pseudomonadati</taxon>
        <taxon>Pseudomonadota</taxon>
        <taxon>Alphaproteobacteria</taxon>
        <taxon>Hyphomicrobiales</taxon>
        <taxon>Rhizobiaceae</taxon>
        <taxon>Hoeflea</taxon>
    </lineage>
</organism>
<evidence type="ECO:0000256" key="3">
    <source>
        <dbReference type="ARBA" id="ARBA00023012"/>
    </source>
</evidence>
<evidence type="ECO:0000256" key="4">
    <source>
        <dbReference type="SAM" id="MobiDB-lite"/>
    </source>
</evidence>
<dbReference type="SUPFAM" id="SSF55874">
    <property type="entry name" value="ATPase domain of HSP90 chaperone/DNA topoisomerase II/histidine kinase"/>
    <property type="match status" value="1"/>
</dbReference>
<dbReference type="SMART" id="SM00387">
    <property type="entry name" value="HATPase_c"/>
    <property type="match status" value="1"/>
</dbReference>
<gene>
    <name evidence="7" type="ORF">GTW23_03565</name>
</gene>
<feature type="transmembrane region" description="Helical" evidence="5">
    <location>
        <begin position="270"/>
        <end position="290"/>
    </location>
</feature>
<feature type="domain" description="Histidine kinase/HSP90-like ATPase" evidence="6">
    <location>
        <begin position="516"/>
        <end position="603"/>
    </location>
</feature>
<evidence type="ECO:0000313" key="7">
    <source>
        <dbReference type="EMBL" id="MCO6407241.1"/>
    </source>
</evidence>
<keyword evidence="2" id="KW-0418">Kinase</keyword>
<dbReference type="InterPro" id="IPR003594">
    <property type="entry name" value="HATPase_dom"/>
</dbReference>
<feature type="transmembrane region" description="Helical" evidence="5">
    <location>
        <begin position="296"/>
        <end position="315"/>
    </location>
</feature>
<keyword evidence="8" id="KW-1185">Reference proteome</keyword>
<dbReference type="PANTHER" id="PTHR24421:SF58">
    <property type="entry name" value="SIGNAL TRANSDUCTION HISTIDINE-PROTEIN KINASE_PHOSPHATASE UHPB"/>
    <property type="match status" value="1"/>
</dbReference>
<feature type="transmembrane region" description="Helical" evidence="5">
    <location>
        <begin position="240"/>
        <end position="258"/>
    </location>
</feature>
<comment type="caution">
    <text evidence="7">The sequence shown here is derived from an EMBL/GenBank/DDBJ whole genome shotgun (WGS) entry which is preliminary data.</text>
</comment>
<dbReference type="InterPro" id="IPR036890">
    <property type="entry name" value="HATPase_C_sf"/>
</dbReference>
<dbReference type="PANTHER" id="PTHR24421">
    <property type="entry name" value="NITRATE/NITRITE SENSOR PROTEIN NARX-RELATED"/>
    <property type="match status" value="1"/>
</dbReference>
<dbReference type="Proteomes" id="UP001320715">
    <property type="component" value="Unassembled WGS sequence"/>
</dbReference>
<keyword evidence="3" id="KW-0902">Two-component regulatory system</keyword>
<sequence>MQNSRTLLAVLAWIAAIAGLIWALNIGAIEPIDPAVMLTAGQVCETPGCAQPRDIELPHHFPARHAAGHETRHLRFDMSLPKIPDSLQALYLPSYADEVFVSVNGAQVYGNELTDRQPARMWNIPVLATVPQSLLQPGQNRIEITLYGYPQEGLVLEPFHFGEAQLLTPHYNWRFITSAGMARFNLGFMTIAGIMLGIIWFARRSEPIYALLATSCGFACIICIHFGFDTSAIGYRWSTLIWQVSVSIYVYLIFRFCNHYIGEGLKPLETVSLVLIIAELAAGSLVPAPYLFDTLLLFKLHPAILSFLVLAVLLGNRSKIDKPDLRIFFFFLSMASAMGVYELYITAVVDPGRNQHIFQFMPLAMLCVCLWLVISRFMLSLRSYEELTGTLKQTVAAKTEELRLTYEKLGQAERLKAINNERQRIMLDLHDGIGGQLVNTLAYMQNNEKGDAVIKTALEDALRDLSLMLDSLETDASISTLLGMLRTRLETLLAEHALEFDWRIDDEPELPHPGPSQNLNLLRIVQESITNIIKHAEASIITIASDRNSITISDNGKGFDPRPDGRRHHGHGLAGMRRRAGSIGADFDLSSDPGGTTIRLVWR</sequence>
<dbReference type="CDD" id="cd16917">
    <property type="entry name" value="HATPase_UhpB-NarQ-NarX-like"/>
    <property type="match status" value="1"/>
</dbReference>
<protein>
    <recommendedName>
        <fullName evidence="6">Histidine kinase/HSP90-like ATPase domain-containing protein</fullName>
    </recommendedName>
</protein>
<feature type="transmembrane region" description="Helical" evidence="5">
    <location>
        <begin position="357"/>
        <end position="374"/>
    </location>
</feature>
<feature type="transmembrane region" description="Helical" evidence="5">
    <location>
        <begin position="209"/>
        <end position="228"/>
    </location>
</feature>
<evidence type="ECO:0000256" key="5">
    <source>
        <dbReference type="SAM" id="Phobius"/>
    </source>
</evidence>